<dbReference type="Proteomes" id="UP000248724">
    <property type="component" value="Unassembled WGS sequence"/>
</dbReference>
<evidence type="ECO:0000313" key="1">
    <source>
        <dbReference type="EMBL" id="PZR80641.1"/>
    </source>
</evidence>
<comment type="caution">
    <text evidence="1">The sequence shown here is derived from an EMBL/GenBank/DDBJ whole genome shotgun (WGS) entry which is preliminary data.</text>
</comment>
<reference evidence="1 2" key="1">
    <citation type="journal article" date="2017" name="Nature">
        <title>Atmospheric trace gases support primary production in Antarctic desert surface soil.</title>
        <authorList>
            <person name="Ji M."/>
            <person name="Greening C."/>
            <person name="Vanwonterghem I."/>
            <person name="Carere C.R."/>
            <person name="Bay S.K."/>
            <person name="Steen J.A."/>
            <person name="Montgomery K."/>
            <person name="Lines T."/>
            <person name="Beardall J."/>
            <person name="van Dorst J."/>
            <person name="Snape I."/>
            <person name="Stott M.B."/>
            <person name="Hugenholtz P."/>
            <person name="Ferrari B.C."/>
        </authorList>
    </citation>
    <scope>NUCLEOTIDE SEQUENCE [LARGE SCALE GENOMIC DNA]</scope>
    <source>
        <strain evidence="1">RRmetagenome_bin12</strain>
    </source>
</reference>
<sequence>MPGTDPLEAMRLILDDLPDLPHLAELPDRGVGADMIGRTAGLLIDLAVDTTTRGWRLADRPGRDLRRAQSLLARDLDALEEAADGYQGALKLQVCGPWTMAARLELARSQEPVLADPGAVRDLTESLAEGVAAHVAGVRARVPGARLLLQVDEPSLPTVLAGEVPSASGFNRVRAVEEADAESGLRAVLSAAGVPTLVHCCGMSAPVGIIRGAGADGAG</sequence>
<dbReference type="EMBL" id="QHBU01000145">
    <property type="protein sequence ID" value="PZR80641.1"/>
    <property type="molecule type" value="Genomic_DNA"/>
</dbReference>
<dbReference type="InterPro" id="IPR038071">
    <property type="entry name" value="UROD/MetE-like_sf"/>
</dbReference>
<organism evidence="1 2">
    <name type="scientific">Candidatus Aeolococcus gillhamiae</name>
    <dbReference type="NCBI Taxonomy" id="3127015"/>
    <lineage>
        <taxon>Bacteria</taxon>
        <taxon>Bacillati</taxon>
        <taxon>Candidatus Dormiibacterota</taxon>
        <taxon>Candidatus Dormibacteria</taxon>
        <taxon>Candidatus Aeolococcales</taxon>
        <taxon>Candidatus Aeolococcaceae</taxon>
        <taxon>Candidatus Aeolococcus</taxon>
    </lineage>
</organism>
<gene>
    <name evidence="1" type="ORF">DLM65_07550</name>
</gene>
<accession>A0A2W6AS62</accession>
<feature type="non-terminal residue" evidence="1">
    <location>
        <position position="219"/>
    </location>
</feature>
<dbReference type="Gene3D" id="3.20.20.210">
    <property type="match status" value="1"/>
</dbReference>
<evidence type="ECO:0000313" key="2">
    <source>
        <dbReference type="Proteomes" id="UP000248724"/>
    </source>
</evidence>
<dbReference type="SUPFAM" id="SSF51726">
    <property type="entry name" value="UROD/MetE-like"/>
    <property type="match status" value="1"/>
</dbReference>
<dbReference type="AlphaFoldDB" id="A0A2W6AS62"/>
<name>A0A2W6AS62_9BACT</name>
<protein>
    <submittedName>
        <fullName evidence="1">Methionine synthase</fullName>
    </submittedName>
</protein>
<proteinExistence type="predicted"/>